<dbReference type="Pfam" id="PF00581">
    <property type="entry name" value="Rhodanese"/>
    <property type="match status" value="1"/>
</dbReference>
<dbReference type="InterPro" id="IPR036873">
    <property type="entry name" value="Rhodanese-like_dom_sf"/>
</dbReference>
<dbReference type="SMART" id="SM00450">
    <property type="entry name" value="RHOD"/>
    <property type="match status" value="1"/>
</dbReference>
<dbReference type="Gene3D" id="3.40.250.10">
    <property type="entry name" value="Rhodanese-like domain"/>
    <property type="match status" value="1"/>
</dbReference>
<dbReference type="Proteomes" id="UP000075320">
    <property type="component" value="Unassembled WGS sequence"/>
</dbReference>
<dbReference type="PROSITE" id="PS50206">
    <property type="entry name" value="RHODANESE_3"/>
    <property type="match status" value="1"/>
</dbReference>
<dbReference type="CDD" id="cd00158">
    <property type="entry name" value="RHOD"/>
    <property type="match status" value="1"/>
</dbReference>
<reference evidence="3 4" key="1">
    <citation type="submission" date="2016-03" db="EMBL/GenBank/DDBJ databases">
        <authorList>
            <person name="Ploux O."/>
        </authorList>
    </citation>
    <scope>NUCLEOTIDE SEQUENCE [LARGE SCALE GENOMIC DNA]</scope>
    <source>
        <strain evidence="3 4">R0</strain>
    </source>
</reference>
<feature type="domain" description="Rhodanese" evidence="2">
    <location>
        <begin position="307"/>
        <end position="428"/>
    </location>
</feature>
<name>A0A150WGX1_BDEBC</name>
<dbReference type="OrthoDB" id="1445766at2"/>
<evidence type="ECO:0000313" key="3">
    <source>
        <dbReference type="EMBL" id="KYG62374.1"/>
    </source>
</evidence>
<dbReference type="InterPro" id="IPR001763">
    <property type="entry name" value="Rhodanese-like_dom"/>
</dbReference>
<protein>
    <recommendedName>
        <fullName evidence="2">Rhodanese domain-containing protein</fullName>
    </recommendedName>
</protein>
<dbReference type="SUPFAM" id="SSF52821">
    <property type="entry name" value="Rhodanese/Cell cycle control phosphatase"/>
    <property type="match status" value="1"/>
</dbReference>
<keyword evidence="4" id="KW-1185">Reference proteome</keyword>
<feature type="chain" id="PRO_5007572990" description="Rhodanese domain-containing protein" evidence="1">
    <location>
        <begin position="19"/>
        <end position="441"/>
    </location>
</feature>
<evidence type="ECO:0000313" key="4">
    <source>
        <dbReference type="Proteomes" id="UP000075320"/>
    </source>
</evidence>
<sequence length="441" mass="50631">MRRLIIFFSLSFSLASYAQNCKSISQVQVPGAFLEEFFKPSQNNKKYFFTLPESYCSQVGKRIQLMDPYGNEAGTFTVRQQWTGKYNLDTLSNSPRESLPVMYQEFLKSKILDDTSLTTLMRLSFDPDFSLEKSSVHLLEGGFVVNDRYTLNWNIKTEPLSLKTVKKIDYEGVVDLLGSSLVIDALPDSPSRPKNNWKIPTAIASPLPPRFPCGLSNWREILSLSQSIKFEKYQDKKNQPVIVYSSYLEPSCAINTIVYLQLQGFKDVRWFELAAREWQYGAEKARQDQMKPDIKQINGAEILKMKSSPDVAIIDVRSEDLYKQGHIPGAFNNQFILVNVSDFNKQTKATPWAKSMVNQKMETAGIFKTTFEKMLSDKMTTVIFYTQTFLPTDFVGVAKQLHRHHKMPEKLKVYFYQGGMAEWIGAAEWQPDLYKIESKSN</sequence>
<evidence type="ECO:0000256" key="1">
    <source>
        <dbReference type="SAM" id="SignalP"/>
    </source>
</evidence>
<proteinExistence type="predicted"/>
<keyword evidence="1" id="KW-0732">Signal</keyword>
<accession>A0A150WGX1</accession>
<feature type="signal peptide" evidence="1">
    <location>
        <begin position="1"/>
        <end position="18"/>
    </location>
</feature>
<dbReference type="RefSeq" id="WP_061836335.1">
    <property type="nucleotide sequence ID" value="NZ_LUKE01000005.1"/>
</dbReference>
<organism evidence="3 4">
    <name type="scientific">Bdellovibrio bacteriovorus</name>
    <dbReference type="NCBI Taxonomy" id="959"/>
    <lineage>
        <taxon>Bacteria</taxon>
        <taxon>Pseudomonadati</taxon>
        <taxon>Bdellovibrionota</taxon>
        <taxon>Bdellovibrionia</taxon>
        <taxon>Bdellovibrionales</taxon>
        <taxon>Pseudobdellovibrionaceae</taxon>
        <taxon>Bdellovibrio</taxon>
    </lineage>
</organism>
<dbReference type="AlphaFoldDB" id="A0A150WGX1"/>
<gene>
    <name evidence="3" type="ORF">AZI86_16180</name>
</gene>
<dbReference type="EMBL" id="LUKE01000005">
    <property type="protein sequence ID" value="KYG62374.1"/>
    <property type="molecule type" value="Genomic_DNA"/>
</dbReference>
<evidence type="ECO:0000259" key="2">
    <source>
        <dbReference type="PROSITE" id="PS50206"/>
    </source>
</evidence>
<comment type="caution">
    <text evidence="3">The sequence shown here is derived from an EMBL/GenBank/DDBJ whole genome shotgun (WGS) entry which is preliminary data.</text>
</comment>